<feature type="compositionally biased region" description="Basic and acidic residues" evidence="1">
    <location>
        <begin position="396"/>
        <end position="434"/>
    </location>
</feature>
<protein>
    <submittedName>
        <fullName evidence="2">Uncharacterized protein</fullName>
    </submittedName>
</protein>
<proteinExistence type="predicted"/>
<accession>A0AA48IFJ4</accession>
<feature type="compositionally biased region" description="Basic and acidic residues" evidence="1">
    <location>
        <begin position="480"/>
        <end position="500"/>
    </location>
</feature>
<evidence type="ECO:0000313" key="3">
    <source>
        <dbReference type="Proteomes" id="UP001233271"/>
    </source>
</evidence>
<name>A0AA48IFJ4_9TREE</name>
<keyword evidence="3" id="KW-1185">Reference proteome</keyword>
<gene>
    <name evidence="2" type="ORF">CcaverHIS019_0205950</name>
</gene>
<feature type="compositionally biased region" description="Basic and acidic residues" evidence="1">
    <location>
        <begin position="272"/>
        <end position="287"/>
    </location>
</feature>
<reference evidence="2" key="1">
    <citation type="journal article" date="2023" name="BMC Genomics">
        <title>Chromosome-level genome assemblies of Cutaneotrichosporon spp. (Trichosporonales, Basidiomycota) reveal imbalanced evolution between nucleotide sequences and chromosome synteny.</title>
        <authorList>
            <person name="Kobayashi Y."/>
            <person name="Kayamori A."/>
            <person name="Aoki K."/>
            <person name="Shiwa Y."/>
            <person name="Matsutani M."/>
            <person name="Fujita N."/>
            <person name="Sugita T."/>
            <person name="Iwasaki W."/>
            <person name="Tanaka N."/>
            <person name="Takashima M."/>
        </authorList>
    </citation>
    <scope>NUCLEOTIDE SEQUENCE</scope>
    <source>
        <strain evidence="2">HIS019</strain>
    </source>
</reference>
<feature type="compositionally biased region" description="Basic and acidic residues" evidence="1">
    <location>
        <begin position="513"/>
        <end position="530"/>
    </location>
</feature>
<feature type="compositionally biased region" description="Low complexity" evidence="1">
    <location>
        <begin position="458"/>
        <end position="467"/>
    </location>
</feature>
<dbReference type="Proteomes" id="UP001233271">
    <property type="component" value="Chromosome 2"/>
</dbReference>
<dbReference type="AlphaFoldDB" id="A0AA48IFJ4"/>
<dbReference type="RefSeq" id="XP_060454499.1">
    <property type="nucleotide sequence ID" value="XM_060597624.1"/>
</dbReference>
<dbReference type="EMBL" id="AP028213">
    <property type="protein sequence ID" value="BEI89233.1"/>
    <property type="molecule type" value="Genomic_DNA"/>
</dbReference>
<dbReference type="KEGG" id="ccac:CcaHIS019_0205950"/>
<feature type="compositionally biased region" description="Low complexity" evidence="1">
    <location>
        <begin position="292"/>
        <end position="303"/>
    </location>
</feature>
<evidence type="ECO:0000256" key="1">
    <source>
        <dbReference type="SAM" id="MobiDB-lite"/>
    </source>
</evidence>
<dbReference type="GeneID" id="85493104"/>
<organism evidence="2 3">
    <name type="scientific">Cutaneotrichosporon cavernicola</name>
    <dbReference type="NCBI Taxonomy" id="279322"/>
    <lineage>
        <taxon>Eukaryota</taxon>
        <taxon>Fungi</taxon>
        <taxon>Dikarya</taxon>
        <taxon>Basidiomycota</taxon>
        <taxon>Agaricomycotina</taxon>
        <taxon>Tremellomycetes</taxon>
        <taxon>Trichosporonales</taxon>
        <taxon>Trichosporonaceae</taxon>
        <taxon>Cutaneotrichosporon</taxon>
    </lineage>
</organism>
<evidence type="ECO:0000313" key="2">
    <source>
        <dbReference type="EMBL" id="BEI89233.1"/>
    </source>
</evidence>
<feature type="region of interest" description="Disordered" evidence="1">
    <location>
        <begin position="272"/>
        <end position="545"/>
    </location>
</feature>
<sequence length="609" mass="66443">MLLSSGIIPLAPGEPGAVPSPAFFVRFPEDTWIKLAAAAADGSPVTFTVDGGISLNLPDQDPIPLDAHNTGASSELYSHIHGQLEPAGTVAGRLSVPFTTGATFRAAEKMAQKNVALERQRAQRAERVTGKPVVASSYAARQVEASNFHASPAPTPMARTQSGPAAMTIERIPLKTRVVQHLALGPSTMQEIFDYVGGEMPDILRTVNVIGESCGGEPAKYKLRPAQYAKIKIPDWKYTYDEVVTVVSLARKAFDDLKLPSDDWARTELDKKEKEALATAPRERSPPEMKLPPKLVSPVKPVLVSPPKPVSSLPTSRAESPAPGALTTKKPAKDNAPRTKVGKQIAKMRSELVAKRASSLPNPKGVDGTASPRIGPTSPEDTSPKTEPSPPKAPKAVKEKPPSKEVKKSKSPPDAKKPLVKDRKASGKRARDYTSSEDSDSDDNRGRGRGRAVKPTTNGKKANGNGIAKKRPSPEYTSSEDERPKRKRVEKDKGREDERALPSFKRRVPTPLDLEREKKANGHATPDRSPRTPVTTNPDARTLRRRYDELYPQYEKVVAKLADQHQVAERVRAGDEPPSALMPEADVTRTVEKYNVLHRELEDIRSWFS</sequence>